<reference evidence="2" key="1">
    <citation type="submission" date="2021-01" db="EMBL/GenBank/DDBJ databases">
        <authorList>
            <person name="Corre E."/>
            <person name="Pelletier E."/>
            <person name="Niang G."/>
            <person name="Scheremetjew M."/>
            <person name="Finn R."/>
            <person name="Kale V."/>
            <person name="Holt S."/>
            <person name="Cochrane G."/>
            <person name="Meng A."/>
            <person name="Brown T."/>
            <person name="Cohen L."/>
        </authorList>
    </citation>
    <scope>NUCLEOTIDE SEQUENCE</scope>
    <source>
        <strain evidence="2">CCMP494</strain>
    </source>
</reference>
<gene>
    <name evidence="2" type="ORF">MSP1404_LOCUS254</name>
</gene>
<evidence type="ECO:0000256" key="1">
    <source>
        <dbReference type="SAM" id="MobiDB-lite"/>
    </source>
</evidence>
<feature type="compositionally biased region" description="Low complexity" evidence="1">
    <location>
        <begin position="93"/>
        <end position="110"/>
    </location>
</feature>
<feature type="compositionally biased region" description="Polar residues" evidence="1">
    <location>
        <begin position="1"/>
        <end position="10"/>
    </location>
</feature>
<dbReference type="Gene3D" id="2.60.120.620">
    <property type="entry name" value="q2cbj1_9rhob like domain"/>
    <property type="match status" value="1"/>
</dbReference>
<dbReference type="EMBL" id="HBEV01000307">
    <property type="protein sequence ID" value="CAD8575514.1"/>
    <property type="molecule type" value="Transcribed_RNA"/>
</dbReference>
<name>A0A7S0KB21_MICPS</name>
<protein>
    <submittedName>
        <fullName evidence="2">Uncharacterized protein</fullName>
    </submittedName>
</protein>
<feature type="compositionally biased region" description="Basic residues" evidence="1">
    <location>
        <begin position="45"/>
        <end position="54"/>
    </location>
</feature>
<feature type="compositionally biased region" description="Polar residues" evidence="1">
    <location>
        <begin position="112"/>
        <end position="123"/>
    </location>
</feature>
<feature type="region of interest" description="Disordered" evidence="1">
    <location>
        <begin position="1"/>
        <end position="123"/>
    </location>
</feature>
<proteinExistence type="predicted"/>
<accession>A0A7S0KB21</accession>
<sequence length="343" mass="37620">MIGGTMTTPTARVAPAGPSTAEASRTAGAVAARYGETMRGGTRLRTPRAARRAPARLAAVSQAAGNDGEQPKHVWLGWTPPAAPRREHPPRSAPFTNAAASSAPPSGYPATRDTQTQSGAPGTARLTQTLRQLGGKVRGGVAAPRVPVLHPKEGKSVFERSGGFVYIRNFFSPRDYQLLLDECELLRKDIGAERRACARQRLGTMVAPEHLVHRAFMNQRVAERISGLVGQKVLPADVPVEYRVYPVGSSMEWHQDVALYTEPQYELVFTLENTSDSQTQWQDADGHRRGGWTEPNSIIMVRAESVVHRVTPINSGERSIIKFVYTTTLDKTEEYYDNLLTYS</sequence>
<evidence type="ECO:0000313" key="2">
    <source>
        <dbReference type="EMBL" id="CAD8575514.1"/>
    </source>
</evidence>
<dbReference type="AlphaFoldDB" id="A0A7S0KB21"/>
<organism evidence="2">
    <name type="scientific">Micromonas pusilla</name>
    <name type="common">Picoplanktonic green alga</name>
    <name type="synonym">Chromulina pusilla</name>
    <dbReference type="NCBI Taxonomy" id="38833"/>
    <lineage>
        <taxon>Eukaryota</taxon>
        <taxon>Viridiplantae</taxon>
        <taxon>Chlorophyta</taxon>
        <taxon>Mamiellophyceae</taxon>
        <taxon>Mamiellales</taxon>
        <taxon>Mamiellaceae</taxon>
        <taxon>Micromonas</taxon>
    </lineage>
</organism>